<name>A0ABR2HXL5_9EUKA</name>
<gene>
    <name evidence="6" type="ORF">M9Y10_016602</name>
</gene>
<evidence type="ECO:0000256" key="4">
    <source>
        <dbReference type="ARBA" id="ARBA00023242"/>
    </source>
</evidence>
<evidence type="ECO:0000256" key="1">
    <source>
        <dbReference type="ARBA" id="ARBA00004123"/>
    </source>
</evidence>
<dbReference type="InterPro" id="IPR036504">
    <property type="entry name" value="CGI121/TPRKB_sf"/>
</dbReference>
<comment type="caution">
    <text evidence="6">The sequence shown here is derived from an EMBL/GenBank/DDBJ whole genome shotgun (WGS) entry which is preliminary data.</text>
</comment>
<evidence type="ECO:0000313" key="7">
    <source>
        <dbReference type="Proteomes" id="UP001470230"/>
    </source>
</evidence>
<comment type="subcellular location">
    <subcellularLocation>
        <location evidence="1">Nucleus</location>
    </subcellularLocation>
</comment>
<dbReference type="InterPro" id="IPR013926">
    <property type="entry name" value="CGI121/TPRKB"/>
</dbReference>
<evidence type="ECO:0000313" key="6">
    <source>
        <dbReference type="EMBL" id="KAK8854052.1"/>
    </source>
</evidence>
<reference evidence="6 7" key="1">
    <citation type="submission" date="2024-04" db="EMBL/GenBank/DDBJ databases">
        <title>Tritrichomonas musculus Genome.</title>
        <authorList>
            <person name="Alves-Ferreira E."/>
            <person name="Grigg M."/>
            <person name="Lorenzi H."/>
            <person name="Galac M."/>
        </authorList>
    </citation>
    <scope>NUCLEOTIDE SEQUENCE [LARGE SCALE GENOMIC DNA]</scope>
    <source>
        <strain evidence="6 7">EAF2021</strain>
    </source>
</reference>
<evidence type="ECO:0000256" key="5">
    <source>
        <dbReference type="RuleBase" id="RU004398"/>
    </source>
</evidence>
<protein>
    <submittedName>
        <fullName evidence="6">Uncharacterized protein</fullName>
    </submittedName>
</protein>
<dbReference type="SUPFAM" id="SSF143870">
    <property type="entry name" value="PF0523-like"/>
    <property type="match status" value="1"/>
</dbReference>
<dbReference type="PANTHER" id="PTHR15840:SF10">
    <property type="entry name" value="EKC_KEOPS COMPLEX SUBUNIT TPRKB"/>
    <property type="match status" value="1"/>
</dbReference>
<sequence>MSDLEIAGNHFKVSCYSEIISPSDINQYLKENHPDICLVDAKLITSIRQIKTAVINTLALQKSDQMQCKSINLELLRCFSPDGRLNSAFKFCAITETTKSAIGIILDASKAIPDVPGLGSQVPLNEFFDNHQPDYELINKLYMITDDMRKIYSYEDIICTTLSIVSSDLVRTHST</sequence>
<evidence type="ECO:0000256" key="3">
    <source>
        <dbReference type="ARBA" id="ARBA00022694"/>
    </source>
</evidence>
<keyword evidence="7" id="KW-1185">Reference proteome</keyword>
<proteinExistence type="inferred from homology"/>
<dbReference type="Pfam" id="PF08617">
    <property type="entry name" value="CGI-121"/>
    <property type="match status" value="1"/>
</dbReference>
<organism evidence="6 7">
    <name type="scientific">Tritrichomonas musculus</name>
    <dbReference type="NCBI Taxonomy" id="1915356"/>
    <lineage>
        <taxon>Eukaryota</taxon>
        <taxon>Metamonada</taxon>
        <taxon>Parabasalia</taxon>
        <taxon>Tritrichomonadida</taxon>
        <taxon>Tritrichomonadidae</taxon>
        <taxon>Tritrichomonas</taxon>
    </lineage>
</organism>
<dbReference type="Proteomes" id="UP001470230">
    <property type="component" value="Unassembled WGS sequence"/>
</dbReference>
<keyword evidence="3" id="KW-0819">tRNA processing</keyword>
<dbReference type="EMBL" id="JAPFFF010000021">
    <property type="protein sequence ID" value="KAK8854052.1"/>
    <property type="molecule type" value="Genomic_DNA"/>
</dbReference>
<keyword evidence="4 5" id="KW-0539">Nucleus</keyword>
<dbReference type="PANTHER" id="PTHR15840">
    <property type="entry name" value="CGI-121 FAMILY MEMBER"/>
    <property type="match status" value="1"/>
</dbReference>
<evidence type="ECO:0000256" key="2">
    <source>
        <dbReference type="ARBA" id="ARBA00005546"/>
    </source>
</evidence>
<dbReference type="Gene3D" id="3.30.2380.10">
    <property type="entry name" value="CGI121/TPRKB"/>
    <property type="match status" value="1"/>
</dbReference>
<comment type="similarity">
    <text evidence="2 5">Belongs to the CGI121/TPRKB family.</text>
</comment>
<accession>A0ABR2HXL5</accession>